<reference evidence="2" key="1">
    <citation type="submission" date="2022-11" db="UniProtKB">
        <authorList>
            <consortium name="WormBaseParasite"/>
        </authorList>
    </citation>
    <scope>IDENTIFICATION</scope>
</reference>
<evidence type="ECO:0000313" key="1">
    <source>
        <dbReference type="Proteomes" id="UP000887576"/>
    </source>
</evidence>
<dbReference type="WBParaSite" id="JU765_v2.g5657.t1">
    <property type="protein sequence ID" value="JU765_v2.g5657.t1"/>
    <property type="gene ID" value="JU765_v2.g5657"/>
</dbReference>
<name>A0AC34RCD4_9BILA</name>
<proteinExistence type="predicted"/>
<organism evidence="1 2">
    <name type="scientific">Panagrolaimus sp. JU765</name>
    <dbReference type="NCBI Taxonomy" id="591449"/>
    <lineage>
        <taxon>Eukaryota</taxon>
        <taxon>Metazoa</taxon>
        <taxon>Ecdysozoa</taxon>
        <taxon>Nematoda</taxon>
        <taxon>Chromadorea</taxon>
        <taxon>Rhabditida</taxon>
        <taxon>Tylenchina</taxon>
        <taxon>Panagrolaimomorpha</taxon>
        <taxon>Panagrolaimoidea</taxon>
        <taxon>Panagrolaimidae</taxon>
        <taxon>Panagrolaimus</taxon>
    </lineage>
</organism>
<dbReference type="Proteomes" id="UP000887576">
    <property type="component" value="Unplaced"/>
</dbReference>
<sequence length="120" mass="13474">MSNKPSTYGAKPRIYVLDGERYYVGADVGNYLKCHRGKLYKHYPNMWRRVATQEEKRLIHEMNGGAHALSSNVMLVKADEVEEIFAGNEEKYRGGGKVISQLSTPGMAPTLKKDNSTPNL</sequence>
<protein>
    <submittedName>
        <fullName evidence="2">GIY-YIG homing endonuclease</fullName>
    </submittedName>
</protein>
<accession>A0AC34RCD4</accession>
<evidence type="ECO:0000313" key="2">
    <source>
        <dbReference type="WBParaSite" id="JU765_v2.g5657.t1"/>
    </source>
</evidence>